<keyword evidence="3" id="KW-1185">Reference proteome</keyword>
<organism evidence="2 3">
    <name type="scientific">Enterospora canceri</name>
    <dbReference type="NCBI Taxonomy" id="1081671"/>
    <lineage>
        <taxon>Eukaryota</taxon>
        <taxon>Fungi</taxon>
        <taxon>Fungi incertae sedis</taxon>
        <taxon>Microsporidia</taxon>
        <taxon>Enterocytozoonidae</taxon>
        <taxon>Enterospora</taxon>
    </lineage>
</organism>
<sequence length="463" mass="54348">MLWIYGVIGFRIVLQQHISDIFIGLENMNQSDLVIKIHNPKMHSVPYSHYIQHNLAARIQHTSKYAINTFLEYAILYDMNQHDDIDLITHCALIYTFIQTNKSDSNYGTKTKTDLLQQLSESIFRGDLNNDTWKEVNNAVFKMCTDPSNKNYIIIDLIDKKMNTISLYSIQLKSIGDFNRKKQKIQYKTPNGIQDIEVINETIYDAITIERIMDDSTILNFNPILILLSYSAYNFREDTLKVEKRILGSFINLTTIPIVYTNKIRIFNHIRNNLINTVPRLNWVIYYEYQMDLIIDWISRGNAEQDESKRKHISMADSIKILMLHFTSYEICAILISNVSIDTSYSDWYLNYKSQKDFVTKDMHESVSGYLFKRCNVIEMENNERNVGFIGALRKKIDYKIEEIIESKIVLEDSSDHYGDMEIVSRKNYIIGIMMLFLIFCMTVLIIVLNYIYGKESRVKRIN</sequence>
<evidence type="ECO:0000313" key="3">
    <source>
        <dbReference type="Proteomes" id="UP000192639"/>
    </source>
</evidence>
<reference evidence="2 3" key="1">
    <citation type="journal article" date="2017" name="Environ. Microbiol.">
        <title>Decay of the glycolytic pathway and adaptation to intranuclear parasitism within Enterocytozoonidae microsporidia.</title>
        <authorList>
            <person name="Wiredu Boakye D."/>
            <person name="Jaroenlak P."/>
            <person name="Prachumwat A."/>
            <person name="Williams T.A."/>
            <person name="Bateman K.S."/>
            <person name="Itsathitphaisarn O."/>
            <person name="Sritunyalucksana K."/>
            <person name="Paszkiewicz K.H."/>
            <person name="Moore K.A."/>
            <person name="Stentiford G.D."/>
            <person name="Williams B.A."/>
        </authorList>
    </citation>
    <scope>NUCLEOTIDE SEQUENCE [LARGE SCALE GENOMIC DNA]</scope>
    <source>
        <strain evidence="2 3">GB1</strain>
    </source>
</reference>
<name>A0A1Y1S987_9MICR</name>
<dbReference type="EMBL" id="LWDP01000005">
    <property type="protein sequence ID" value="ORD94987.1"/>
    <property type="molecule type" value="Genomic_DNA"/>
</dbReference>
<evidence type="ECO:0000256" key="1">
    <source>
        <dbReference type="SAM" id="Phobius"/>
    </source>
</evidence>
<protein>
    <submittedName>
        <fullName evidence="2">Uncharacterized protein</fullName>
    </submittedName>
</protein>
<feature type="transmembrane region" description="Helical" evidence="1">
    <location>
        <begin position="429"/>
        <end position="453"/>
    </location>
</feature>
<comment type="caution">
    <text evidence="2">The sequence shown here is derived from an EMBL/GenBank/DDBJ whole genome shotgun (WGS) entry which is preliminary data.</text>
</comment>
<accession>A0A1Y1S987</accession>
<dbReference type="VEuPathDB" id="MicrosporidiaDB:ECANGB1_1651"/>
<dbReference type="Proteomes" id="UP000192639">
    <property type="component" value="Unassembled WGS sequence"/>
</dbReference>
<evidence type="ECO:0000313" key="2">
    <source>
        <dbReference type="EMBL" id="ORD94987.1"/>
    </source>
</evidence>
<keyword evidence="1" id="KW-0812">Transmembrane</keyword>
<gene>
    <name evidence="2" type="ORF">ECANGB1_1651</name>
</gene>
<proteinExistence type="predicted"/>
<keyword evidence="1" id="KW-1133">Transmembrane helix</keyword>
<dbReference type="AlphaFoldDB" id="A0A1Y1S987"/>
<keyword evidence="1" id="KW-0472">Membrane</keyword>